<proteinExistence type="predicted"/>
<comment type="caution">
    <text evidence="2">The sequence shown here is derived from an EMBL/GenBank/DDBJ whole genome shotgun (WGS) entry which is preliminary data.</text>
</comment>
<dbReference type="eggNOG" id="COG1670">
    <property type="taxonomic scope" value="Bacteria"/>
</dbReference>
<dbReference type="InterPro" id="IPR000182">
    <property type="entry name" value="GNAT_dom"/>
</dbReference>
<keyword evidence="3" id="KW-1185">Reference proteome</keyword>
<dbReference type="PANTHER" id="PTHR43792">
    <property type="entry name" value="GNAT FAMILY, PUTATIVE (AFU_ORTHOLOGUE AFUA_3G00765)-RELATED-RELATED"/>
    <property type="match status" value="1"/>
</dbReference>
<dbReference type="InterPro" id="IPR016181">
    <property type="entry name" value="Acyl_CoA_acyltransferase"/>
</dbReference>
<evidence type="ECO:0000313" key="2">
    <source>
        <dbReference type="EMBL" id="KIQ68001.1"/>
    </source>
</evidence>
<dbReference type="STRING" id="1123501.Wenmar_03457"/>
<accession>A0A0D0P8V0</accession>
<protein>
    <submittedName>
        <fullName evidence="2">Wenxma_17, whole genome shotgun sequence</fullName>
    </submittedName>
</protein>
<dbReference type="AlphaFoldDB" id="A0A0D0P8V0"/>
<dbReference type="PANTHER" id="PTHR43792:SF1">
    <property type="entry name" value="N-ACETYLTRANSFERASE DOMAIN-CONTAINING PROTEIN"/>
    <property type="match status" value="1"/>
</dbReference>
<reference evidence="2 3" key="1">
    <citation type="submission" date="2013-01" db="EMBL/GenBank/DDBJ databases">
        <authorList>
            <person name="Fiebig A."/>
            <person name="Goeker M."/>
            <person name="Klenk H.-P.P."/>
        </authorList>
    </citation>
    <scope>NUCLEOTIDE SEQUENCE [LARGE SCALE GENOMIC DNA]</scope>
    <source>
        <strain evidence="2 3">DSM 24838</strain>
    </source>
</reference>
<dbReference type="SUPFAM" id="SSF55729">
    <property type="entry name" value="Acyl-CoA N-acyltransferases (Nat)"/>
    <property type="match status" value="1"/>
</dbReference>
<dbReference type="Gene3D" id="3.40.630.30">
    <property type="match status" value="1"/>
</dbReference>
<evidence type="ECO:0000313" key="3">
    <source>
        <dbReference type="Proteomes" id="UP000035100"/>
    </source>
</evidence>
<sequence>MIPTIRTPRLTLGPFEMDHFEAFATFVKGERSRFLGGPADDPRDAWDSCMMHNGQWLARPAGAFWVREGTDGVPVGRTGLWWPIDREEPELSWVVYDGFEGRGYAHEAVSAARDWMMRRGGLTRLVSYIAPENVRSRRLAERLGAVIERRIEYPNRPPVDLWRHPEAA</sequence>
<feature type="domain" description="N-acetyltransferase" evidence="1">
    <location>
        <begin position="10"/>
        <end position="166"/>
    </location>
</feature>
<dbReference type="RefSeq" id="WP_018302216.1">
    <property type="nucleotide sequence ID" value="NZ_KB902282.1"/>
</dbReference>
<dbReference type="Proteomes" id="UP000035100">
    <property type="component" value="Unassembled WGS sequence"/>
</dbReference>
<dbReference type="PROSITE" id="PS51186">
    <property type="entry name" value="GNAT"/>
    <property type="match status" value="1"/>
</dbReference>
<dbReference type="Pfam" id="PF13302">
    <property type="entry name" value="Acetyltransf_3"/>
    <property type="match status" value="1"/>
</dbReference>
<organism evidence="2 3">
    <name type="scientific">Wenxinia marina DSM 24838</name>
    <dbReference type="NCBI Taxonomy" id="1123501"/>
    <lineage>
        <taxon>Bacteria</taxon>
        <taxon>Pseudomonadati</taxon>
        <taxon>Pseudomonadota</taxon>
        <taxon>Alphaproteobacteria</taxon>
        <taxon>Rhodobacterales</taxon>
        <taxon>Roseobacteraceae</taxon>
        <taxon>Wenxinia</taxon>
    </lineage>
</organism>
<dbReference type="InterPro" id="IPR051531">
    <property type="entry name" value="N-acetyltransferase"/>
</dbReference>
<dbReference type="GO" id="GO:0016747">
    <property type="term" value="F:acyltransferase activity, transferring groups other than amino-acyl groups"/>
    <property type="evidence" value="ECO:0007669"/>
    <property type="project" value="InterPro"/>
</dbReference>
<gene>
    <name evidence="2" type="ORF">Wenmar_03457</name>
</gene>
<dbReference type="OrthoDB" id="6293260at2"/>
<name>A0A0D0P8V0_9RHOB</name>
<dbReference type="EMBL" id="AONG01000018">
    <property type="protein sequence ID" value="KIQ68001.1"/>
    <property type="molecule type" value="Genomic_DNA"/>
</dbReference>
<evidence type="ECO:0000259" key="1">
    <source>
        <dbReference type="PROSITE" id="PS51186"/>
    </source>
</evidence>